<sequence>MQPAKDKGKGKQVPSEPRLATRGSNGKKHPAFNIGFRAPWRLKRTSEQKKADDDKAESDKLEAERQRKKLTERVAELEDNMQQQDLERAAHANHPKDAAIPSARDNAKSGAQEEVEPAEEEESVASQEEFELDSQDDCEDDPEADEDESDEDDNEDDRGRSRKVKLSRKDVEAAWSTKLQSGTPKVDGEPGKRKNPAITDKKVVKKAKKIQEKRGSQNARHHLHPPIKPNGRRQR</sequence>
<feature type="compositionally biased region" description="Basic and acidic residues" evidence="1">
    <location>
        <begin position="85"/>
        <end position="97"/>
    </location>
</feature>
<reference evidence="2" key="1">
    <citation type="submission" date="2020-05" db="EMBL/GenBank/DDBJ databases">
        <title>Mycena genomes resolve the evolution of fungal bioluminescence.</title>
        <authorList>
            <person name="Tsai I.J."/>
        </authorList>
    </citation>
    <scope>NUCLEOTIDE SEQUENCE</scope>
    <source>
        <strain evidence="2">CCC161011</strain>
    </source>
</reference>
<evidence type="ECO:0000313" key="2">
    <source>
        <dbReference type="EMBL" id="KAF7371502.1"/>
    </source>
</evidence>
<organism evidence="2 3">
    <name type="scientific">Mycena venus</name>
    <dbReference type="NCBI Taxonomy" id="2733690"/>
    <lineage>
        <taxon>Eukaryota</taxon>
        <taxon>Fungi</taxon>
        <taxon>Dikarya</taxon>
        <taxon>Basidiomycota</taxon>
        <taxon>Agaricomycotina</taxon>
        <taxon>Agaricomycetes</taxon>
        <taxon>Agaricomycetidae</taxon>
        <taxon>Agaricales</taxon>
        <taxon>Marasmiineae</taxon>
        <taxon>Mycenaceae</taxon>
        <taxon>Mycena</taxon>
    </lineage>
</organism>
<accession>A0A8H7DFS8</accession>
<name>A0A8H7DFS8_9AGAR</name>
<proteinExistence type="predicted"/>
<gene>
    <name evidence="2" type="ORF">MVEN_00004900</name>
</gene>
<protein>
    <submittedName>
        <fullName evidence="2">Uncharacterized protein</fullName>
    </submittedName>
</protein>
<feature type="compositionally biased region" description="Basic and acidic residues" evidence="1">
    <location>
        <begin position="44"/>
        <end position="76"/>
    </location>
</feature>
<feature type="compositionally biased region" description="Basic residues" evidence="1">
    <location>
        <begin position="219"/>
        <end position="235"/>
    </location>
</feature>
<keyword evidence="3" id="KW-1185">Reference proteome</keyword>
<comment type="caution">
    <text evidence="2">The sequence shown here is derived from an EMBL/GenBank/DDBJ whole genome shotgun (WGS) entry which is preliminary data.</text>
</comment>
<feature type="region of interest" description="Disordered" evidence="1">
    <location>
        <begin position="1"/>
        <end position="235"/>
    </location>
</feature>
<evidence type="ECO:0000313" key="3">
    <source>
        <dbReference type="Proteomes" id="UP000620124"/>
    </source>
</evidence>
<dbReference type="AlphaFoldDB" id="A0A8H7DFS8"/>
<feature type="compositionally biased region" description="Acidic residues" evidence="1">
    <location>
        <begin position="113"/>
        <end position="156"/>
    </location>
</feature>
<dbReference type="EMBL" id="JACAZI010000001">
    <property type="protein sequence ID" value="KAF7371502.1"/>
    <property type="molecule type" value="Genomic_DNA"/>
</dbReference>
<dbReference type="Proteomes" id="UP000620124">
    <property type="component" value="Unassembled WGS sequence"/>
</dbReference>
<dbReference type="OrthoDB" id="10667322at2759"/>
<evidence type="ECO:0000256" key="1">
    <source>
        <dbReference type="SAM" id="MobiDB-lite"/>
    </source>
</evidence>